<evidence type="ECO:0000313" key="2">
    <source>
        <dbReference type="EMBL" id="KAK3857041.1"/>
    </source>
</evidence>
<comment type="caution">
    <text evidence="2">The sequence shown here is derived from an EMBL/GenBank/DDBJ whole genome shotgun (WGS) entry which is preliminary data.</text>
</comment>
<evidence type="ECO:0000259" key="1">
    <source>
        <dbReference type="PROSITE" id="PS50206"/>
    </source>
</evidence>
<dbReference type="PANTHER" id="PTHR44086:SF10">
    <property type="entry name" value="THIOSULFATE SULFURTRANSFERASE_RHODANESE-LIKE DOMAIN-CONTAINING PROTEIN 3"/>
    <property type="match status" value="1"/>
</dbReference>
<dbReference type="InterPro" id="IPR001763">
    <property type="entry name" value="Rhodanese-like_dom"/>
</dbReference>
<gene>
    <name evidence="2" type="ORF">Pcinc_036677</name>
</gene>
<dbReference type="Pfam" id="PF00581">
    <property type="entry name" value="Rhodanese"/>
    <property type="match status" value="1"/>
</dbReference>
<name>A0AAE1BUB6_PETCI</name>
<protein>
    <recommendedName>
        <fullName evidence="1">Rhodanese domain-containing protein</fullName>
    </recommendedName>
</protein>
<feature type="domain" description="Rhodanese" evidence="1">
    <location>
        <begin position="12"/>
        <end position="121"/>
    </location>
</feature>
<keyword evidence="3" id="KW-1185">Reference proteome</keyword>
<dbReference type="Gene3D" id="3.40.250.10">
    <property type="entry name" value="Rhodanese-like domain"/>
    <property type="match status" value="1"/>
</dbReference>
<sequence length="130" mass="14699">MSAITYEELSSKLKEFLVVDVRTRDEVRDSGQIPHSHVLPVQELDEALSLSPNAFQSKYGFPKLDPNNDEDNNERQLVLTCRSGRRVGIADNTVKTKGFTKHRLYLGSFLDWTEKGGPVIKPGQPFQPQQ</sequence>
<dbReference type="InterPro" id="IPR036873">
    <property type="entry name" value="Rhodanese-like_dom_sf"/>
</dbReference>
<evidence type="ECO:0000313" key="3">
    <source>
        <dbReference type="Proteomes" id="UP001286313"/>
    </source>
</evidence>
<dbReference type="GO" id="GO:0004792">
    <property type="term" value="F:thiosulfate-cyanide sulfurtransferase activity"/>
    <property type="evidence" value="ECO:0007669"/>
    <property type="project" value="TreeGrafter"/>
</dbReference>
<organism evidence="2 3">
    <name type="scientific">Petrolisthes cinctipes</name>
    <name type="common">Flat porcelain crab</name>
    <dbReference type="NCBI Taxonomy" id="88211"/>
    <lineage>
        <taxon>Eukaryota</taxon>
        <taxon>Metazoa</taxon>
        <taxon>Ecdysozoa</taxon>
        <taxon>Arthropoda</taxon>
        <taxon>Crustacea</taxon>
        <taxon>Multicrustacea</taxon>
        <taxon>Malacostraca</taxon>
        <taxon>Eumalacostraca</taxon>
        <taxon>Eucarida</taxon>
        <taxon>Decapoda</taxon>
        <taxon>Pleocyemata</taxon>
        <taxon>Anomura</taxon>
        <taxon>Galatheoidea</taxon>
        <taxon>Porcellanidae</taxon>
        <taxon>Petrolisthes</taxon>
    </lineage>
</organism>
<accession>A0AAE1BUB6</accession>
<proteinExistence type="predicted"/>
<dbReference type="PANTHER" id="PTHR44086">
    <property type="entry name" value="THIOSULFATE SULFURTRANSFERASE RDL2, MITOCHONDRIAL-RELATED"/>
    <property type="match status" value="1"/>
</dbReference>
<dbReference type="GO" id="GO:0005739">
    <property type="term" value="C:mitochondrion"/>
    <property type="evidence" value="ECO:0007669"/>
    <property type="project" value="TreeGrafter"/>
</dbReference>
<dbReference type="AlphaFoldDB" id="A0AAE1BUB6"/>
<dbReference type="SUPFAM" id="SSF52821">
    <property type="entry name" value="Rhodanese/Cell cycle control phosphatase"/>
    <property type="match status" value="1"/>
</dbReference>
<dbReference type="Proteomes" id="UP001286313">
    <property type="component" value="Unassembled WGS sequence"/>
</dbReference>
<dbReference type="PROSITE" id="PS50206">
    <property type="entry name" value="RHODANESE_3"/>
    <property type="match status" value="1"/>
</dbReference>
<dbReference type="SMART" id="SM00450">
    <property type="entry name" value="RHOD"/>
    <property type="match status" value="1"/>
</dbReference>
<dbReference type="EMBL" id="JAWQEG010005710">
    <property type="protein sequence ID" value="KAK3857041.1"/>
    <property type="molecule type" value="Genomic_DNA"/>
</dbReference>
<reference evidence="2" key="1">
    <citation type="submission" date="2023-10" db="EMBL/GenBank/DDBJ databases">
        <title>Genome assemblies of two species of porcelain crab, Petrolisthes cinctipes and Petrolisthes manimaculis (Anomura: Porcellanidae).</title>
        <authorList>
            <person name="Angst P."/>
        </authorList>
    </citation>
    <scope>NUCLEOTIDE SEQUENCE</scope>
    <source>
        <strain evidence="2">PB745_01</strain>
        <tissue evidence="2">Gill</tissue>
    </source>
</reference>